<gene>
    <name evidence="3" type="ORF">AYM40_10465</name>
</gene>
<evidence type="ECO:0000259" key="2">
    <source>
        <dbReference type="Pfam" id="PF00582"/>
    </source>
</evidence>
<dbReference type="Pfam" id="PF00582">
    <property type="entry name" value="Usp"/>
    <property type="match status" value="2"/>
</dbReference>
<comment type="similarity">
    <text evidence="1">Belongs to the universal stress protein A family.</text>
</comment>
<evidence type="ECO:0000256" key="1">
    <source>
        <dbReference type="ARBA" id="ARBA00008791"/>
    </source>
</evidence>
<dbReference type="EMBL" id="CP014578">
    <property type="protein sequence ID" value="ANB72738.1"/>
    <property type="molecule type" value="Genomic_DNA"/>
</dbReference>
<dbReference type="InterPro" id="IPR006015">
    <property type="entry name" value="Universal_stress_UspA"/>
</dbReference>
<feature type="domain" description="UspA" evidence="2">
    <location>
        <begin position="154"/>
        <end position="273"/>
    </location>
</feature>
<dbReference type="STRING" id="1804984.AYM40_10465"/>
<protein>
    <recommendedName>
        <fullName evidence="2">UspA domain-containing protein</fullName>
    </recommendedName>
</protein>
<dbReference type="RefSeq" id="WP_063496160.1">
    <property type="nucleotide sequence ID" value="NZ_CP014578.1"/>
</dbReference>
<dbReference type="OrthoDB" id="9804721at2"/>
<dbReference type="PRINTS" id="PR01438">
    <property type="entry name" value="UNVRSLSTRESS"/>
</dbReference>
<feature type="domain" description="UspA" evidence="2">
    <location>
        <begin position="1"/>
        <end position="142"/>
    </location>
</feature>
<dbReference type="SUPFAM" id="SSF52402">
    <property type="entry name" value="Adenine nucleotide alpha hydrolases-like"/>
    <property type="match status" value="2"/>
</dbReference>
<dbReference type="Proteomes" id="UP000076852">
    <property type="component" value="Chromosome 1"/>
</dbReference>
<dbReference type="InterPro" id="IPR006016">
    <property type="entry name" value="UspA"/>
</dbReference>
<dbReference type="PANTHER" id="PTHR46268">
    <property type="entry name" value="STRESS RESPONSE PROTEIN NHAX"/>
    <property type="match status" value="1"/>
</dbReference>
<evidence type="ECO:0000313" key="4">
    <source>
        <dbReference type="Proteomes" id="UP000076852"/>
    </source>
</evidence>
<dbReference type="Gene3D" id="3.40.50.12370">
    <property type="match status" value="1"/>
</dbReference>
<organism evidence="3 4">
    <name type="scientific">Paraburkholderia phytofirmans OLGA172</name>
    <dbReference type="NCBI Taxonomy" id="1417228"/>
    <lineage>
        <taxon>Bacteria</taxon>
        <taxon>Pseudomonadati</taxon>
        <taxon>Pseudomonadota</taxon>
        <taxon>Betaproteobacteria</taxon>
        <taxon>Burkholderiales</taxon>
        <taxon>Burkholderiaceae</taxon>
        <taxon>Paraburkholderia</taxon>
    </lineage>
</organism>
<accession>A0A160FKY5</accession>
<proteinExistence type="inferred from homology"/>
<reference evidence="3 4" key="1">
    <citation type="journal article" date="2016" name="Gene">
        <title>PacBio SMRT assembly of a complex multi-replicon genome reveals chlorocatechol degradative operon in a region of genome plasticity.</title>
        <authorList>
            <person name="Ricker N."/>
            <person name="Shen S.Y."/>
            <person name="Goordial J."/>
            <person name="Jin S."/>
            <person name="Fulthorpe R.R."/>
        </authorList>
    </citation>
    <scope>NUCLEOTIDE SEQUENCE [LARGE SCALE GENOMIC DNA]</scope>
    <source>
        <strain evidence="3 4">OLGA172</strain>
    </source>
</reference>
<evidence type="ECO:0000313" key="3">
    <source>
        <dbReference type="EMBL" id="ANB72738.1"/>
    </source>
</evidence>
<keyword evidence="4" id="KW-1185">Reference proteome</keyword>
<name>A0A160FKY5_9BURK</name>
<dbReference type="KEGG" id="buz:AYM40_10465"/>
<dbReference type="PANTHER" id="PTHR46268:SF15">
    <property type="entry name" value="UNIVERSAL STRESS PROTEIN HP_0031"/>
    <property type="match status" value="1"/>
</dbReference>
<sequence length="274" mass="29939">MLRDLLVHVDGSESGRRRVRFAVDLAMSTGARLSGIHVTPPVEVPPLYKPTRVAEVAAHLSSRLALDARTATTVFREEAMERLADACWFEAKGDVAEGVSDRARYADLVVLGQYEWQGSPETHPLPIAHPVAVRCGRPVLVVPAAVRSSSLASVAVAWDGSRESVRAIHDAIPLLRLSQSVQIITIISPSADSREDDAESLLAHLARHAIAVGPDVLRIRTTEEHASLREHIEKGPYDWLVMGGYSRPMWMEFIFGGVTQSILLSSKIPVLVSH</sequence>
<dbReference type="AlphaFoldDB" id="A0A160FKY5"/>
<dbReference type="CDD" id="cd00293">
    <property type="entry name" value="USP-like"/>
    <property type="match status" value="2"/>
</dbReference>